<dbReference type="Proteomes" id="UP000030625">
    <property type="component" value="Chromosome"/>
</dbReference>
<accession>A0A0A7I4G8</accession>
<feature type="region of interest" description="Disordered" evidence="1">
    <location>
        <begin position="292"/>
        <end position="345"/>
    </location>
</feature>
<feature type="compositionally biased region" description="Basic and acidic residues" evidence="1">
    <location>
        <begin position="292"/>
        <end position="320"/>
    </location>
</feature>
<evidence type="ECO:0000256" key="1">
    <source>
        <dbReference type="SAM" id="MobiDB-lite"/>
    </source>
</evidence>
<dbReference type="KEGG" id="bka:AH68_00990"/>
<gene>
    <name evidence="2" type="ORF">AH68_00990</name>
</gene>
<name>A0A0A7I4G8_9BIFI</name>
<feature type="compositionally biased region" description="Acidic residues" evidence="1">
    <location>
        <begin position="321"/>
        <end position="336"/>
    </location>
</feature>
<dbReference type="RefSeq" id="WP_039196810.1">
    <property type="nucleotide sequence ID" value="NZ_CP007456.1"/>
</dbReference>
<proteinExistence type="predicted"/>
<dbReference type="STRING" id="1447716.AH68_00990"/>
<organism evidence="2 3">
    <name type="scientific">Bifidobacterium catenulatum PV20-2</name>
    <dbReference type="NCBI Taxonomy" id="1447716"/>
    <lineage>
        <taxon>Bacteria</taxon>
        <taxon>Bacillati</taxon>
        <taxon>Actinomycetota</taxon>
        <taxon>Actinomycetes</taxon>
        <taxon>Bifidobacteriales</taxon>
        <taxon>Bifidobacteriaceae</taxon>
        <taxon>Bifidobacterium</taxon>
    </lineage>
</organism>
<protein>
    <submittedName>
        <fullName evidence="2">Uncharacterized protein</fullName>
    </submittedName>
</protein>
<sequence>MPFKINNEALYPLYNMPHTQLAIEYCVKVVELWPLQTAQEMENDAKYMEDLQVGFSCMMARALLRLPDEVDISVAEAVYEGMDEIPGCDPAVVQALKKANQAYDVMRDYSETNNADLFFKAADILGIFIDAHVEKSIRSVMKSVTHLIRGSSGFEFDGEVSKNVSFCYATTVDPLQLTGRYLASVAVCDGLMNLMCDGIDDLGEQVIRILPVLLYANELCEQMAIPPTCMGDAALLQLVEMRDSIRHMDGIVPVEVNSFCERTFLITANMMIPQAGLEWSYHADCLRWDPKKAEREAKEEDERKSKEALAEKFKLKKDDSDNSDDSDEGAEGDDTEGGTSERDSE</sequence>
<dbReference type="AlphaFoldDB" id="A0A0A7I4G8"/>
<dbReference type="OrthoDB" id="3238275at2"/>
<reference evidence="2 3" key="1">
    <citation type="journal article" date="2015" name="Genome Announc.">
        <title>Complete and Assembled Genome Sequence of Bifidobacterium kashiwanohense PV20-2, Isolated from the Feces of an Anemic Kenyan Infant.</title>
        <authorList>
            <person name="Vazquez-Gutierrez P."/>
            <person name="Lacroix C."/>
            <person name="Chassard C."/>
            <person name="Klumpp J."/>
            <person name="Jans C."/>
            <person name="Stevens M.J."/>
        </authorList>
    </citation>
    <scope>NUCLEOTIDE SEQUENCE [LARGE SCALE GENOMIC DNA]</scope>
    <source>
        <strain evidence="2 3">PV20-2</strain>
    </source>
</reference>
<evidence type="ECO:0000313" key="2">
    <source>
        <dbReference type="EMBL" id="AIZ13829.1"/>
    </source>
</evidence>
<evidence type="ECO:0000313" key="3">
    <source>
        <dbReference type="Proteomes" id="UP000030625"/>
    </source>
</evidence>
<dbReference type="EMBL" id="CP007456">
    <property type="protein sequence ID" value="AIZ13829.1"/>
    <property type="molecule type" value="Genomic_DNA"/>
</dbReference>
<dbReference type="HOGENOM" id="CLU_870617_0_0_11"/>